<keyword evidence="1" id="KW-0472">Membrane</keyword>
<geneLocation type="mitochondrion" evidence="2"/>
<reference evidence="2" key="1">
    <citation type="submission" date="2021-08" db="EMBL/GenBank/DDBJ databases">
        <authorList>
            <person name="Wang X."/>
            <person name="Dai R."/>
        </authorList>
    </citation>
    <scope>NUCLEOTIDE SEQUENCE</scope>
</reference>
<protein>
    <submittedName>
        <fullName evidence="2">ATP synthase F0 subunit 8</fullName>
    </submittedName>
</protein>
<keyword evidence="2" id="KW-0496">Mitochondrion</keyword>
<accession>A0AB38ZHA8</accession>
<dbReference type="EMBL" id="MZ853174">
    <property type="protein sequence ID" value="WZD61919.1"/>
    <property type="molecule type" value="Genomic_DNA"/>
</dbReference>
<dbReference type="AlphaFoldDB" id="A0AB38ZHA8"/>
<keyword evidence="1" id="KW-0812">Transmembrane</keyword>
<sequence length="51" mass="6509">MPQMCPLWWFFLFIFFLIFLYFLVTLIYFYGFFNLFGSKTDLSVNHFFWLW</sequence>
<proteinExistence type="predicted"/>
<evidence type="ECO:0000256" key="1">
    <source>
        <dbReference type="SAM" id="Phobius"/>
    </source>
</evidence>
<evidence type="ECO:0000313" key="2">
    <source>
        <dbReference type="EMBL" id="WZD61919.1"/>
    </source>
</evidence>
<gene>
    <name evidence="2" type="primary">ATP8</name>
</gene>
<feature type="transmembrane region" description="Helical" evidence="1">
    <location>
        <begin position="7"/>
        <end position="33"/>
    </location>
</feature>
<keyword evidence="1" id="KW-1133">Transmembrane helix</keyword>
<organism evidence="2">
    <name type="scientific">Ledropsis sp. 1 XYW-2023a</name>
    <dbReference type="NCBI Taxonomy" id="3078463"/>
    <lineage>
        <taxon>Eukaryota</taxon>
        <taxon>Metazoa</taxon>
        <taxon>Ecdysozoa</taxon>
        <taxon>Arthropoda</taxon>
        <taxon>Hexapoda</taxon>
        <taxon>Insecta</taxon>
        <taxon>Pterygota</taxon>
        <taxon>Neoptera</taxon>
        <taxon>Paraneoptera</taxon>
        <taxon>Hemiptera</taxon>
        <taxon>Auchenorrhyncha</taxon>
        <taxon>Membracoidea</taxon>
        <taxon>Cicadellidae</taxon>
        <taxon>Ledrinae</taxon>
        <taxon>Ledropsis</taxon>
    </lineage>
</organism>
<name>A0AB38ZHA8_9HEMI</name>